<dbReference type="SUPFAM" id="SSF52413">
    <property type="entry name" value="UDP-glucose/GDP-mannose dehydrogenase C-terminal domain"/>
    <property type="match status" value="1"/>
</dbReference>
<feature type="active site" description="Nucleophile" evidence="10">
    <location>
        <position position="250"/>
    </location>
</feature>
<dbReference type="Gene3D" id="3.40.50.720">
    <property type="entry name" value="NAD(P)-binding Rossmann-like Domain"/>
    <property type="match status" value="2"/>
</dbReference>
<evidence type="ECO:0000313" key="16">
    <source>
        <dbReference type="Proteomes" id="UP000193633"/>
    </source>
</evidence>
<feature type="binding site" evidence="11">
    <location>
        <position position="304"/>
    </location>
    <ligand>
        <name>substrate</name>
    </ligand>
</feature>
<dbReference type="Pfam" id="PF03720">
    <property type="entry name" value="UDPG_MGDP_dh_C"/>
    <property type="match status" value="1"/>
</dbReference>
<evidence type="ECO:0000256" key="1">
    <source>
        <dbReference type="ARBA" id="ARBA00004701"/>
    </source>
</evidence>
<evidence type="ECO:0000313" key="15">
    <source>
        <dbReference type="EMBL" id="ORO41104.1"/>
    </source>
</evidence>
<evidence type="ECO:0000256" key="8">
    <source>
        <dbReference type="ARBA" id="ARBA00047473"/>
    </source>
</evidence>
<dbReference type="PANTHER" id="PTHR43750">
    <property type="entry name" value="UDP-GLUCOSE 6-DEHYDROGENASE TUAD"/>
    <property type="match status" value="1"/>
</dbReference>
<feature type="binding site" evidence="12">
    <location>
        <position position="29"/>
    </location>
    <ligand>
        <name>NAD(+)</name>
        <dbReference type="ChEBI" id="CHEBI:57540"/>
    </ligand>
</feature>
<evidence type="ECO:0000259" key="13">
    <source>
        <dbReference type="SMART" id="SM00984"/>
    </source>
</evidence>
<evidence type="ECO:0000256" key="9">
    <source>
        <dbReference type="PIRNR" id="PIRNR000124"/>
    </source>
</evidence>
<dbReference type="Proteomes" id="UP000218665">
    <property type="component" value="Chromosome"/>
</dbReference>
<feature type="domain" description="UDP-glucose/GDP-mannose dehydrogenase C-terminal" evidence="13">
    <location>
        <begin position="297"/>
        <end position="384"/>
    </location>
</feature>
<feature type="binding site" evidence="12">
    <location>
        <position position="311"/>
    </location>
    <ligand>
        <name>NAD(+)</name>
        <dbReference type="ChEBI" id="CHEBI:57540"/>
    </ligand>
</feature>
<evidence type="ECO:0000256" key="3">
    <source>
        <dbReference type="ARBA" id="ARBA00012954"/>
    </source>
</evidence>
<dbReference type="AlphaFoldDB" id="A0A1X1G2P0"/>
<dbReference type="PIRSF" id="PIRSF500134">
    <property type="entry name" value="UDPglc_DH_bac"/>
    <property type="match status" value="1"/>
</dbReference>
<feature type="binding site" evidence="12">
    <location>
        <position position="115"/>
    </location>
    <ligand>
        <name>NAD(+)</name>
        <dbReference type="ChEBI" id="CHEBI:57540"/>
    </ligand>
</feature>
<keyword evidence="7 9" id="KW-0520">NAD</keyword>
<dbReference type="RefSeq" id="WP_037612952.1">
    <property type="nucleotide sequence ID" value="NZ_AP018338.1"/>
</dbReference>
<dbReference type="Proteomes" id="UP000193633">
    <property type="component" value="Unassembled WGS sequence"/>
</dbReference>
<dbReference type="InterPro" id="IPR014026">
    <property type="entry name" value="UDP-Glc/GDP-Man_DH_dimer"/>
</dbReference>
<dbReference type="Pfam" id="PF00984">
    <property type="entry name" value="UDPG_MGDP_dh"/>
    <property type="match status" value="1"/>
</dbReference>
<sequence>MKITVVGVGYVGLSIGVLLAREHVVTFFDIDNKKVDLINKRQSPLKENAIKKFLHEAKNINATTSEELAYKDATFIILALPTNLKMNKLDTSYVEITIDNILKINKKATIVVKSTVPIGFTKYLRNRFNYNDIIFSPEFLREGYTIHDQLYPSRIIVGNESKNSQLFLDIMMKIAVEENLPTLLIGSSEAEAIKLFSNAYLAQKIAFFNELDTFAEMQNLDSKKIIEGMGYDWRIGNSYNNPSFGFGGYCLPKDVKQLEYHFKDISAPIITSINKSNLFRKVHIAKMILNSSAKTIGIYRINSKKESDNCRESSTIDVVRHIKRSGRDVVIFEPLIKDKMFLDCPIINDFNEFSAHSDIIVANRIDDILMKYNSKVFTRDIFQYD</sequence>
<evidence type="ECO:0000256" key="4">
    <source>
        <dbReference type="ARBA" id="ARBA00015132"/>
    </source>
</evidence>
<feature type="binding site" evidence="11">
    <location>
        <position position="247"/>
    </location>
    <ligand>
        <name>substrate</name>
    </ligand>
</feature>
<dbReference type="GO" id="GO:0051287">
    <property type="term" value="F:NAD binding"/>
    <property type="evidence" value="ECO:0007669"/>
    <property type="project" value="InterPro"/>
</dbReference>
<gene>
    <name evidence="15" type="ORF">B7728_02445</name>
    <name evidence="14" type="ORF">STO1_007570</name>
</gene>
<dbReference type="PIRSF" id="PIRSF000124">
    <property type="entry name" value="UDPglc_GDPman_dh"/>
    <property type="match status" value="1"/>
</dbReference>
<evidence type="ECO:0000256" key="2">
    <source>
        <dbReference type="ARBA" id="ARBA00006601"/>
    </source>
</evidence>
<keyword evidence="5" id="KW-0972">Capsule biogenesis/degradation</keyword>
<comment type="catalytic activity">
    <reaction evidence="8 9">
        <text>UDP-alpha-D-glucose + 2 NAD(+) + H2O = UDP-alpha-D-glucuronate + 2 NADH + 3 H(+)</text>
        <dbReference type="Rhea" id="RHEA:23596"/>
        <dbReference type="ChEBI" id="CHEBI:15377"/>
        <dbReference type="ChEBI" id="CHEBI:15378"/>
        <dbReference type="ChEBI" id="CHEBI:57540"/>
        <dbReference type="ChEBI" id="CHEBI:57945"/>
        <dbReference type="ChEBI" id="CHEBI:58052"/>
        <dbReference type="ChEBI" id="CHEBI:58885"/>
        <dbReference type="EC" id="1.1.1.22"/>
    </reaction>
</comment>
<dbReference type="UniPathway" id="UPA00038">
    <property type="reaction ID" value="UER00491"/>
</dbReference>
<dbReference type="InterPro" id="IPR036220">
    <property type="entry name" value="UDP-Glc/GDP-Man_DH_C_sf"/>
</dbReference>
<feature type="binding site" evidence="11">
    <location>
        <begin position="239"/>
        <end position="243"/>
    </location>
    <ligand>
        <name>substrate</name>
    </ligand>
</feature>
<dbReference type="InterPro" id="IPR013328">
    <property type="entry name" value="6PGD_dom2"/>
</dbReference>
<dbReference type="GO" id="GO:0003979">
    <property type="term" value="F:UDP-glucose 6-dehydrogenase activity"/>
    <property type="evidence" value="ECO:0007669"/>
    <property type="project" value="UniProtKB-EC"/>
</dbReference>
<protein>
    <recommendedName>
        <fullName evidence="4 9">UDP-glucose 6-dehydrogenase</fullName>
        <ecNumber evidence="3 9">1.1.1.22</ecNumber>
    </recommendedName>
</protein>
<reference evidence="15" key="2">
    <citation type="submission" date="2017-04" db="EMBL/GenBank/DDBJ databases">
        <authorList>
            <person name="Afonso C.L."/>
            <person name="Miller P.J."/>
            <person name="Scott M.A."/>
            <person name="Spackman E."/>
            <person name="Goraichik I."/>
            <person name="Dimitrov K.M."/>
            <person name="Suarez D.L."/>
            <person name="Swayne D.E."/>
        </authorList>
    </citation>
    <scope>NUCLEOTIDE SEQUENCE</scope>
    <source>
        <strain evidence="15">OD_339823_10</strain>
    </source>
</reference>
<dbReference type="Pfam" id="PF03721">
    <property type="entry name" value="UDPG_MGDP_dh_N"/>
    <property type="match status" value="1"/>
</dbReference>
<dbReference type="EMBL" id="AP018338">
    <property type="protein sequence ID" value="BBA08361.1"/>
    <property type="molecule type" value="Genomic_DNA"/>
</dbReference>
<comment type="similarity">
    <text evidence="2 9">Belongs to the UDP-glucose/GDP-mannose dehydrogenase family.</text>
</comment>
<feature type="binding site" evidence="12">
    <location>
        <position position="34"/>
    </location>
    <ligand>
        <name>NAD(+)</name>
        <dbReference type="ChEBI" id="CHEBI:57540"/>
    </ligand>
</feature>
<dbReference type="InterPro" id="IPR028357">
    <property type="entry name" value="UDPglc_DH_bac"/>
</dbReference>
<name>A0A1X1G2P0_STROR</name>
<dbReference type="PANTHER" id="PTHR43750:SF2">
    <property type="entry name" value="UDP-GLUCOSE 6-DEHYDROGENASE"/>
    <property type="match status" value="1"/>
</dbReference>
<dbReference type="InterPro" id="IPR036291">
    <property type="entry name" value="NAD(P)-bd_dom_sf"/>
</dbReference>
<evidence type="ECO:0000256" key="7">
    <source>
        <dbReference type="ARBA" id="ARBA00023027"/>
    </source>
</evidence>
<reference evidence="14 17" key="3">
    <citation type="submission" date="2017-07" db="EMBL/GenBank/DDBJ databases">
        <title>Whole genome sequence of Streptococcus tigurinus, strain osk_001, isolated from post-mortem material.</title>
        <authorList>
            <person name="Yoshizawa H."/>
            <person name="Motooka D."/>
            <person name="Katada R."/>
            <person name="Matsumoto Y."/>
            <person name="Nakamura S."/>
            <person name="Morii E."/>
            <person name="Iida T."/>
            <person name="Matsumoto H."/>
        </authorList>
    </citation>
    <scope>NUCLEOTIDE SEQUENCE [LARGE SCALE GENOMIC DNA]</scope>
    <source>
        <strain evidence="14">Osk_001</strain>
        <strain evidence="17">osk_001</strain>
    </source>
</reference>
<evidence type="ECO:0000256" key="5">
    <source>
        <dbReference type="ARBA" id="ARBA00022903"/>
    </source>
</evidence>
<accession>A0A1X1G2P0</accession>
<dbReference type="NCBIfam" id="TIGR03026">
    <property type="entry name" value="NDP-sugDHase"/>
    <property type="match status" value="1"/>
</dbReference>
<evidence type="ECO:0000256" key="10">
    <source>
        <dbReference type="PIRSR" id="PIRSR500134-1"/>
    </source>
</evidence>
<dbReference type="Gene3D" id="1.10.1040.10">
    <property type="entry name" value="N-(1-d-carboxylethyl)-l-norvaline Dehydrogenase, domain 2"/>
    <property type="match status" value="1"/>
</dbReference>
<dbReference type="EMBL" id="NCUD01000041">
    <property type="protein sequence ID" value="ORO41104.1"/>
    <property type="molecule type" value="Genomic_DNA"/>
</dbReference>
<dbReference type="SMART" id="SM00984">
    <property type="entry name" value="UDPG_MGDP_dh_C"/>
    <property type="match status" value="1"/>
</dbReference>
<evidence type="ECO:0000256" key="6">
    <source>
        <dbReference type="ARBA" id="ARBA00023002"/>
    </source>
</evidence>
<comment type="pathway">
    <text evidence="1">Nucleotide-sugar biosynthesis; UDP-alpha-D-glucuronate biosynthesis; UDP-alpha-D-glucuronate from UDP-alpha-D-glucose: step 1/1.</text>
</comment>
<feature type="binding site" evidence="12">
    <location>
        <position position="142"/>
    </location>
    <ligand>
        <name>NAD(+)</name>
        <dbReference type="ChEBI" id="CHEBI:57540"/>
    </ligand>
</feature>
<dbReference type="EC" id="1.1.1.22" evidence="3 9"/>
<feature type="binding site" evidence="11">
    <location>
        <begin position="139"/>
        <end position="142"/>
    </location>
    <ligand>
        <name>substrate</name>
    </ligand>
</feature>
<dbReference type="SUPFAM" id="SSF48179">
    <property type="entry name" value="6-phosphogluconate dehydrogenase C-terminal domain-like"/>
    <property type="match status" value="1"/>
</dbReference>
<dbReference type="InterPro" id="IPR001732">
    <property type="entry name" value="UDP-Glc/GDP-Man_DH_N"/>
</dbReference>
<feature type="binding site" evidence="12">
    <location>
        <position position="253"/>
    </location>
    <ligand>
        <name>NAD(+)</name>
        <dbReference type="ChEBI" id="CHEBI:57540"/>
    </ligand>
</feature>
<dbReference type="GO" id="GO:0000271">
    <property type="term" value="P:polysaccharide biosynthetic process"/>
    <property type="evidence" value="ECO:0007669"/>
    <property type="project" value="InterPro"/>
</dbReference>
<dbReference type="InterPro" id="IPR017476">
    <property type="entry name" value="UDP-Glc/GDP-Man"/>
</dbReference>
<evidence type="ECO:0000256" key="12">
    <source>
        <dbReference type="PIRSR" id="PIRSR500134-3"/>
    </source>
</evidence>
<keyword evidence="6 9" id="KW-0560">Oxidoreductase</keyword>
<organism evidence="15 16">
    <name type="scientific">Streptococcus oralis subsp. tigurinus</name>
    <dbReference type="NCBI Taxonomy" id="1077464"/>
    <lineage>
        <taxon>Bacteria</taxon>
        <taxon>Bacillati</taxon>
        <taxon>Bacillota</taxon>
        <taxon>Bacilli</taxon>
        <taxon>Lactobacillales</taxon>
        <taxon>Streptococcaceae</taxon>
        <taxon>Streptococcus</taxon>
    </lineage>
</organism>
<reference evidence="15 16" key="1">
    <citation type="journal article" date="2016" name="Eur. J. Clin. Microbiol. Infect. Dis.">
        <title>Whole genome sequencing as a tool for phylogenetic analysis of clinical strains of Mitis group streptococci.</title>
        <authorList>
            <person name="Rasmussen L.H."/>
            <person name="Dargis R."/>
            <person name="Hojholt K."/>
            <person name="Christensen J.J."/>
            <person name="Skovgaard O."/>
            <person name="Justesen U.S."/>
            <person name="Rosenvinge F.S."/>
            <person name="Moser C."/>
            <person name="Lukjancenko O."/>
            <person name="Rasmussen S."/>
            <person name="Nielsen X.C."/>
        </authorList>
    </citation>
    <scope>NUCLEOTIDE SEQUENCE [LARGE SCALE GENOMIC DNA]</scope>
    <source>
        <strain evidence="15 16">OD_339823_10</strain>
    </source>
</reference>
<evidence type="ECO:0000313" key="17">
    <source>
        <dbReference type="Proteomes" id="UP000218665"/>
    </source>
</evidence>
<dbReference type="SUPFAM" id="SSF51735">
    <property type="entry name" value="NAD(P)-binding Rossmann-fold domains"/>
    <property type="match status" value="1"/>
</dbReference>
<feature type="binding site" evidence="11">
    <location>
        <position position="194"/>
    </location>
    <ligand>
        <name>substrate</name>
    </ligand>
</feature>
<feature type="binding site" evidence="12">
    <location>
        <position position="82"/>
    </location>
    <ligand>
        <name>NAD(+)</name>
        <dbReference type="ChEBI" id="CHEBI:57540"/>
    </ligand>
</feature>
<dbReference type="GO" id="GO:0006065">
    <property type="term" value="P:UDP-glucuronate biosynthetic process"/>
    <property type="evidence" value="ECO:0007669"/>
    <property type="project" value="UniProtKB-UniPathway"/>
</dbReference>
<dbReference type="InterPro" id="IPR008927">
    <property type="entry name" value="6-PGluconate_DH-like_C_sf"/>
</dbReference>
<evidence type="ECO:0000256" key="11">
    <source>
        <dbReference type="PIRSR" id="PIRSR500134-2"/>
    </source>
</evidence>
<proteinExistence type="inferred from homology"/>
<dbReference type="InterPro" id="IPR014027">
    <property type="entry name" value="UDP-Glc/GDP-Man_DH_C"/>
</dbReference>
<evidence type="ECO:0000313" key="14">
    <source>
        <dbReference type="EMBL" id="BBA08361.1"/>
    </source>
</evidence>